<organism evidence="11 12">
    <name type="scientific">Oceaniovalibus guishaninsula JLT2003</name>
    <dbReference type="NCBI Taxonomy" id="1231392"/>
    <lineage>
        <taxon>Bacteria</taxon>
        <taxon>Pseudomonadati</taxon>
        <taxon>Pseudomonadota</taxon>
        <taxon>Alphaproteobacteria</taxon>
        <taxon>Rhodobacterales</taxon>
        <taxon>Roseobacteraceae</taxon>
        <taxon>Oceaniovalibus</taxon>
    </lineage>
</organism>
<evidence type="ECO:0000256" key="5">
    <source>
        <dbReference type="ARBA" id="ARBA00022842"/>
    </source>
</evidence>
<feature type="domain" description="Alpha-D-phosphohexomutase alpha/beta/alpha" evidence="9">
    <location>
        <begin position="4"/>
        <end position="125"/>
    </location>
</feature>
<dbReference type="RefSeq" id="WP_007426509.1">
    <property type="nucleotide sequence ID" value="NZ_AMGO01000021.1"/>
</dbReference>
<feature type="domain" description="Alpha-D-phosphohexomutase C-terminal" evidence="8">
    <location>
        <begin position="401"/>
        <end position="448"/>
    </location>
</feature>
<evidence type="ECO:0000256" key="3">
    <source>
        <dbReference type="ARBA" id="ARBA00022553"/>
    </source>
</evidence>
<evidence type="ECO:0000313" key="11">
    <source>
        <dbReference type="EMBL" id="EKE44519.1"/>
    </source>
</evidence>
<dbReference type="eggNOG" id="COG1109">
    <property type="taxonomic scope" value="Bacteria"/>
</dbReference>
<keyword evidence="3" id="KW-0597">Phosphoprotein</keyword>
<keyword evidence="5 7" id="KW-0460">Magnesium</keyword>
<sequence>MPPKFGTSGLRGLAVELTDSLIAAHVRAFASVCDSGGTVCIGRDLRDSSPRIAAAVGQAARKAGLDTVDCGLVPTPALAMAALDAGAGAIMVTGSHIPADRNGLKFYTRAGEITKQEEAAITAALSGTPPAADGTGRGSDDPQAGARFAARYVDAFGAGALTGRRIGIFSHSAVGRDLLADMLRGLGAVTVELGRSDTFIPVDTEAVDPAARAQLAAWTSEHDLHAIASTDGDSDRPMLCDEKGRMIAGDVLGQIVAETLGARTVVTPVSSNTGAERKGFDAVIRTRIGSPHVIAAMQDAMRDGALNVAGYEANGGFLLGFAADAPGGTLSPLMTRDSFLPIVAAGDAPLSQRVGAEPARFTATDRVQDVPTNRSLALVARLTDDGAARSQFAGRAGLAGGIRADVTDGLRLTDGDGNIIHLRPSGNAPELRVYAEADTPARAETLLAQGMGAVRGLVS</sequence>
<protein>
    <submittedName>
        <fullName evidence="11">Phosphoglucomutase/phosphomannomutase</fullName>
    </submittedName>
</protein>
<evidence type="ECO:0000259" key="8">
    <source>
        <dbReference type="Pfam" id="PF00408"/>
    </source>
</evidence>
<dbReference type="CDD" id="cd03088">
    <property type="entry name" value="ManB"/>
    <property type="match status" value="1"/>
</dbReference>
<dbReference type="Proteomes" id="UP000006765">
    <property type="component" value="Unassembled WGS sequence"/>
</dbReference>
<dbReference type="Gene3D" id="3.40.120.10">
    <property type="entry name" value="Alpha-D-Glucose-1,6-Bisphosphate, subunit A, domain 3"/>
    <property type="match status" value="3"/>
</dbReference>
<keyword evidence="4 7" id="KW-0479">Metal-binding</keyword>
<evidence type="ECO:0000256" key="7">
    <source>
        <dbReference type="RuleBase" id="RU004326"/>
    </source>
</evidence>
<dbReference type="PANTHER" id="PTHR42946">
    <property type="entry name" value="PHOSPHOHEXOSE MUTASE"/>
    <property type="match status" value="1"/>
</dbReference>
<dbReference type="Gene3D" id="3.30.310.50">
    <property type="entry name" value="Alpha-D-phosphohexomutase, C-terminal domain"/>
    <property type="match status" value="1"/>
</dbReference>
<dbReference type="PANTHER" id="PTHR42946:SF1">
    <property type="entry name" value="PHOSPHOGLUCOMUTASE (ALPHA-D-GLUCOSE-1,6-BISPHOSPHATE-DEPENDENT)"/>
    <property type="match status" value="1"/>
</dbReference>
<keyword evidence="12" id="KW-1185">Reference proteome</keyword>
<evidence type="ECO:0000313" key="12">
    <source>
        <dbReference type="Proteomes" id="UP000006765"/>
    </source>
</evidence>
<evidence type="ECO:0000256" key="1">
    <source>
        <dbReference type="ARBA" id="ARBA00001946"/>
    </source>
</evidence>
<dbReference type="Pfam" id="PF00408">
    <property type="entry name" value="PGM_PMM_IV"/>
    <property type="match status" value="1"/>
</dbReference>
<dbReference type="InterPro" id="IPR005843">
    <property type="entry name" value="A-D-PHexomutase_C"/>
</dbReference>
<evidence type="ECO:0000259" key="10">
    <source>
        <dbReference type="Pfam" id="PF02879"/>
    </source>
</evidence>
<dbReference type="GO" id="GO:0000287">
    <property type="term" value="F:magnesium ion binding"/>
    <property type="evidence" value="ECO:0007669"/>
    <property type="project" value="InterPro"/>
</dbReference>
<dbReference type="OrthoDB" id="9803322at2"/>
<reference evidence="11 12" key="1">
    <citation type="journal article" date="2012" name="J. Bacteriol.">
        <title>Draft Genome Sequence of Oceaniovalibus guishaninsula JLT2003T.</title>
        <authorList>
            <person name="Tang K."/>
            <person name="Liu K."/>
            <person name="Jiao N."/>
        </authorList>
    </citation>
    <scope>NUCLEOTIDE SEQUENCE [LARGE SCALE GENOMIC DNA]</scope>
    <source>
        <strain evidence="11 12">JLT2003</strain>
    </source>
</reference>
<dbReference type="GO" id="GO:0005975">
    <property type="term" value="P:carbohydrate metabolic process"/>
    <property type="evidence" value="ECO:0007669"/>
    <property type="project" value="InterPro"/>
</dbReference>
<name>K2HNT2_9RHOB</name>
<dbReference type="InterPro" id="IPR016055">
    <property type="entry name" value="A-D-PHexomutase_a/b/a-I/II/III"/>
</dbReference>
<evidence type="ECO:0000259" key="9">
    <source>
        <dbReference type="Pfam" id="PF02878"/>
    </source>
</evidence>
<evidence type="ECO:0000256" key="4">
    <source>
        <dbReference type="ARBA" id="ARBA00022723"/>
    </source>
</evidence>
<dbReference type="STRING" id="1231392.OCGS_1357"/>
<dbReference type="InterPro" id="IPR005845">
    <property type="entry name" value="A-D-PHexomutase_a/b/a-II"/>
</dbReference>
<proteinExistence type="inferred from homology"/>
<evidence type="ECO:0000256" key="2">
    <source>
        <dbReference type="ARBA" id="ARBA00010231"/>
    </source>
</evidence>
<dbReference type="InterPro" id="IPR050060">
    <property type="entry name" value="Phosphoglucosamine_mutase"/>
</dbReference>
<dbReference type="EMBL" id="AMGO01000021">
    <property type="protein sequence ID" value="EKE44519.1"/>
    <property type="molecule type" value="Genomic_DNA"/>
</dbReference>
<dbReference type="PROSITE" id="PS00710">
    <property type="entry name" value="PGM_PMM"/>
    <property type="match status" value="1"/>
</dbReference>
<dbReference type="Pfam" id="PF02878">
    <property type="entry name" value="PGM_PMM_I"/>
    <property type="match status" value="1"/>
</dbReference>
<dbReference type="SUPFAM" id="SSF53738">
    <property type="entry name" value="Phosphoglucomutase, first 3 domains"/>
    <property type="match status" value="3"/>
</dbReference>
<comment type="cofactor">
    <cofactor evidence="1">
        <name>Mg(2+)</name>
        <dbReference type="ChEBI" id="CHEBI:18420"/>
    </cofactor>
</comment>
<comment type="caution">
    <text evidence="11">The sequence shown here is derived from an EMBL/GenBank/DDBJ whole genome shotgun (WGS) entry which is preliminary data.</text>
</comment>
<dbReference type="PATRIC" id="fig|1231392.3.peg.1361"/>
<dbReference type="InterPro" id="IPR036900">
    <property type="entry name" value="A-D-PHexomutase_C_sf"/>
</dbReference>
<comment type="similarity">
    <text evidence="2 7">Belongs to the phosphohexose mutase family.</text>
</comment>
<dbReference type="Pfam" id="PF02879">
    <property type="entry name" value="PGM_PMM_II"/>
    <property type="match status" value="1"/>
</dbReference>
<evidence type="ECO:0000256" key="6">
    <source>
        <dbReference type="ARBA" id="ARBA00023235"/>
    </source>
</evidence>
<dbReference type="InterPro" id="IPR016066">
    <property type="entry name" value="A-D-PHexomutase_CS"/>
</dbReference>
<dbReference type="SUPFAM" id="SSF55957">
    <property type="entry name" value="Phosphoglucomutase, C-terminal domain"/>
    <property type="match status" value="1"/>
</dbReference>
<dbReference type="InterPro" id="IPR005844">
    <property type="entry name" value="A-D-PHexomutase_a/b/a-I"/>
</dbReference>
<dbReference type="GO" id="GO:0004615">
    <property type="term" value="F:phosphomannomutase activity"/>
    <property type="evidence" value="ECO:0007669"/>
    <property type="project" value="TreeGrafter"/>
</dbReference>
<feature type="domain" description="Alpha-D-phosphohexomutase alpha/beta/alpha" evidence="10">
    <location>
        <begin position="149"/>
        <end position="244"/>
    </location>
</feature>
<gene>
    <name evidence="11" type="ORF">OCGS_1357</name>
</gene>
<keyword evidence="6" id="KW-0413">Isomerase</keyword>
<dbReference type="AlphaFoldDB" id="K2HNT2"/>
<accession>K2HNT2</accession>